<evidence type="ECO:0000256" key="1">
    <source>
        <dbReference type="ARBA" id="ARBA00022737"/>
    </source>
</evidence>
<evidence type="ECO:0000256" key="3">
    <source>
        <dbReference type="SAM" id="Phobius"/>
    </source>
</evidence>
<dbReference type="PANTHER" id="PTHR44227">
    <property type="match status" value="1"/>
</dbReference>
<proteinExistence type="predicted"/>
<keyword evidence="3" id="KW-0472">Membrane</keyword>
<feature type="transmembrane region" description="Helical" evidence="3">
    <location>
        <begin position="224"/>
        <end position="242"/>
    </location>
</feature>
<feature type="transmembrane region" description="Helical" evidence="3">
    <location>
        <begin position="86"/>
        <end position="107"/>
    </location>
</feature>
<name>A0A0F5JHM0_9BACT</name>
<feature type="transmembrane region" description="Helical" evidence="3">
    <location>
        <begin position="374"/>
        <end position="395"/>
    </location>
</feature>
<evidence type="ECO:0000313" key="4">
    <source>
        <dbReference type="EMBL" id="KKB56972.1"/>
    </source>
</evidence>
<keyword evidence="3" id="KW-0812">Transmembrane</keyword>
<feature type="transmembrane region" description="Helical" evidence="3">
    <location>
        <begin position="292"/>
        <end position="309"/>
    </location>
</feature>
<dbReference type="PANTHER" id="PTHR44227:SF3">
    <property type="entry name" value="PROTEIN O-MANNOSYL-TRANSFERASE TMTC4"/>
    <property type="match status" value="1"/>
</dbReference>
<keyword evidence="1" id="KW-0677">Repeat</keyword>
<dbReference type="EMBL" id="AQHV01000010">
    <property type="protein sequence ID" value="KKB56972.1"/>
    <property type="molecule type" value="Genomic_DNA"/>
</dbReference>
<keyword evidence="2" id="KW-0802">TPR repeat</keyword>
<feature type="transmembrane region" description="Helical" evidence="3">
    <location>
        <begin position="345"/>
        <end position="367"/>
    </location>
</feature>
<evidence type="ECO:0008006" key="6">
    <source>
        <dbReference type="Google" id="ProtNLM"/>
    </source>
</evidence>
<sequence>MPTRIKRYCPLFFILVMTCIVYHPLSENDFLYYWDDQWCVINPYTSGGLTWENLYRIFTETHGGQYSPLNEIGYVLIYSLFGYSPVIFHLAGLGVHLLNVVLLYFFLSGLLTQSSRLTTMYNKQIVFLATLLWAVHPVNVEPVAWISASKVLVYTSFYLMGLLCYLKYIRTEKLSYYVATLALALCSCLGKEQAVVFPLCLLLVDFVTDRGLFRLKIWEEKLPFLLLFLYMGTIPILAQGFRREELDYPLIDRVVFAAYSLIEYLTKCLIPIKLSYLYPFPILPGYAMPFHYWFYPVVVVFVVCCIYLLRQKRIIIFTSLFFLIHLLFVLHIIPISRFAIVADRYLYLPGVGVCLLMAYLFVTIIHLKVKRIQFMMIVGLILYLCYLGCYTNYYVRQWKNSDSVKKELRELINEREDIKNMQELQQLMRNQ</sequence>
<organism evidence="4 5">
    <name type="scientific">Parabacteroides goldsteinii DSM 19448 = WAL 12034</name>
    <dbReference type="NCBI Taxonomy" id="927665"/>
    <lineage>
        <taxon>Bacteria</taxon>
        <taxon>Pseudomonadati</taxon>
        <taxon>Bacteroidota</taxon>
        <taxon>Bacteroidia</taxon>
        <taxon>Bacteroidales</taxon>
        <taxon>Tannerellaceae</taxon>
        <taxon>Parabacteroides</taxon>
    </lineage>
</organism>
<dbReference type="InterPro" id="IPR052346">
    <property type="entry name" value="O-mannosyl-transferase_TMTC"/>
</dbReference>
<accession>A0A0F5JHM0</accession>
<dbReference type="RefSeq" id="WP_046146462.1">
    <property type="nucleotide sequence ID" value="NZ_KQ033912.1"/>
</dbReference>
<dbReference type="PATRIC" id="fig|927665.4.peg.1659"/>
<feature type="transmembrane region" description="Helical" evidence="3">
    <location>
        <begin position="7"/>
        <end position="25"/>
    </location>
</feature>
<comment type="caution">
    <text evidence="4">The sequence shown here is derived from an EMBL/GenBank/DDBJ whole genome shotgun (WGS) entry which is preliminary data.</text>
</comment>
<gene>
    <name evidence="4" type="ORF">HMPREF1535_01624</name>
</gene>
<reference evidence="4 5" key="1">
    <citation type="submission" date="2013-04" db="EMBL/GenBank/DDBJ databases">
        <title>The Genome Sequence of Parabacteroides goldsteinii DSM 19448.</title>
        <authorList>
            <consortium name="The Broad Institute Genomics Platform"/>
            <person name="Earl A."/>
            <person name="Ward D."/>
            <person name="Feldgarden M."/>
            <person name="Gevers D."/>
            <person name="Martens E."/>
            <person name="Sakamoto M."/>
            <person name="Benno Y."/>
            <person name="Song Y."/>
            <person name="Liu C."/>
            <person name="Lee J."/>
            <person name="Bolanos M."/>
            <person name="Vaisanen M.L."/>
            <person name="Finegold S.M."/>
            <person name="Walker B."/>
            <person name="Young S."/>
            <person name="Zeng Q."/>
            <person name="Gargeya S."/>
            <person name="Fitzgerald M."/>
            <person name="Haas B."/>
            <person name="Abouelleil A."/>
            <person name="Allen A.W."/>
            <person name="Alvarado L."/>
            <person name="Arachchi H.M."/>
            <person name="Berlin A.M."/>
            <person name="Chapman S.B."/>
            <person name="Gainer-Dewar J."/>
            <person name="Goldberg J."/>
            <person name="Griggs A."/>
            <person name="Gujja S."/>
            <person name="Hansen M."/>
            <person name="Howarth C."/>
            <person name="Imamovic A."/>
            <person name="Ireland A."/>
            <person name="Larimer J."/>
            <person name="McCowan C."/>
            <person name="Murphy C."/>
            <person name="Pearson M."/>
            <person name="Poon T.W."/>
            <person name="Priest M."/>
            <person name="Roberts A."/>
            <person name="Saif S."/>
            <person name="Shea T."/>
            <person name="Sisk P."/>
            <person name="Sykes S."/>
            <person name="Wortman J."/>
            <person name="Nusbaum C."/>
            <person name="Birren B."/>
        </authorList>
    </citation>
    <scope>NUCLEOTIDE SEQUENCE [LARGE SCALE GENOMIC DNA]</scope>
    <source>
        <strain evidence="4 5">DSM 19448</strain>
    </source>
</reference>
<evidence type="ECO:0000256" key="2">
    <source>
        <dbReference type="ARBA" id="ARBA00022803"/>
    </source>
</evidence>
<keyword evidence="3" id="KW-1133">Transmembrane helix</keyword>
<dbReference type="STRING" id="927665.HMPREF1535_01624"/>
<feature type="transmembrane region" description="Helical" evidence="3">
    <location>
        <begin position="142"/>
        <end position="166"/>
    </location>
</feature>
<dbReference type="HOGENOM" id="CLU_011615_5_0_10"/>
<evidence type="ECO:0000313" key="5">
    <source>
        <dbReference type="Proteomes" id="UP000033047"/>
    </source>
</evidence>
<feature type="transmembrane region" description="Helical" evidence="3">
    <location>
        <begin position="119"/>
        <end position="136"/>
    </location>
</feature>
<dbReference type="AlphaFoldDB" id="A0A0F5JHM0"/>
<feature type="transmembrane region" description="Helical" evidence="3">
    <location>
        <begin position="314"/>
        <end position="333"/>
    </location>
</feature>
<protein>
    <recommendedName>
        <fullName evidence="6">Glycosyltransferase RgtA/B/C/D-like domain-containing protein</fullName>
    </recommendedName>
</protein>
<dbReference type="Proteomes" id="UP000033047">
    <property type="component" value="Unassembled WGS sequence"/>
</dbReference>